<proteinExistence type="predicted"/>
<comment type="caution">
    <text evidence="4">The sequence shown here is derived from an EMBL/GenBank/DDBJ whole genome shotgun (WGS) entry which is preliminary data.</text>
</comment>
<evidence type="ECO:0000256" key="2">
    <source>
        <dbReference type="SAM" id="MobiDB-lite"/>
    </source>
</evidence>
<dbReference type="Pfam" id="PF00919">
    <property type="entry name" value="UPF0004"/>
    <property type="match status" value="1"/>
</dbReference>
<dbReference type="PANTHER" id="PTHR11918">
    <property type="entry name" value="RADICAL SAM PROTEINS"/>
    <property type="match status" value="1"/>
</dbReference>
<evidence type="ECO:0000313" key="4">
    <source>
        <dbReference type="EMBL" id="GMH63537.1"/>
    </source>
</evidence>
<name>A0A9W7A066_9STRA</name>
<dbReference type="GO" id="GO:0046872">
    <property type="term" value="F:metal ion binding"/>
    <property type="evidence" value="ECO:0007669"/>
    <property type="project" value="UniProtKB-KW"/>
</dbReference>
<dbReference type="GO" id="GO:0051539">
    <property type="term" value="F:4 iron, 4 sulfur cluster binding"/>
    <property type="evidence" value="ECO:0007669"/>
    <property type="project" value="UniProtKB-KW"/>
</dbReference>
<accession>A0A9W7A066</accession>
<dbReference type="InterPro" id="IPR013848">
    <property type="entry name" value="Methylthiotransferase_N"/>
</dbReference>
<gene>
    <name evidence="4" type="ORF">TL16_g03737</name>
</gene>
<sequence>MSDDLEDIRVDIQPRSTLSTSTITPKPRVAHGSTSPSVDPLISSIHLPGLASVWVKTFGCAHNISDSEYMLGLLSAYGYNIVKEKEDADW</sequence>
<dbReference type="PANTHER" id="PTHR11918:SF45">
    <property type="entry name" value="THREONYLCARBAMOYLADENOSINE TRNA METHYLTHIOTRANSFERASE"/>
    <property type="match status" value="1"/>
</dbReference>
<feature type="domain" description="MTTase N-terminal" evidence="3">
    <location>
        <begin position="51"/>
        <end position="90"/>
    </location>
</feature>
<protein>
    <recommendedName>
        <fullName evidence="3">MTTase N-terminal domain-containing protein</fullName>
    </recommendedName>
</protein>
<keyword evidence="1" id="KW-0808">Transferase</keyword>
<dbReference type="EMBL" id="BLQM01000100">
    <property type="protein sequence ID" value="GMH63537.1"/>
    <property type="molecule type" value="Genomic_DNA"/>
</dbReference>
<organism evidence="4 5">
    <name type="scientific">Triparma laevis f. inornata</name>
    <dbReference type="NCBI Taxonomy" id="1714386"/>
    <lineage>
        <taxon>Eukaryota</taxon>
        <taxon>Sar</taxon>
        <taxon>Stramenopiles</taxon>
        <taxon>Ochrophyta</taxon>
        <taxon>Bolidophyceae</taxon>
        <taxon>Parmales</taxon>
        <taxon>Triparmaceae</taxon>
        <taxon>Triparma</taxon>
    </lineage>
</organism>
<reference evidence="5" key="1">
    <citation type="journal article" date="2023" name="Commun. Biol.">
        <title>Genome analysis of Parmales, the sister group of diatoms, reveals the evolutionary specialization of diatoms from phago-mixotrophs to photoautotrophs.</title>
        <authorList>
            <person name="Ban H."/>
            <person name="Sato S."/>
            <person name="Yoshikawa S."/>
            <person name="Yamada K."/>
            <person name="Nakamura Y."/>
            <person name="Ichinomiya M."/>
            <person name="Sato N."/>
            <person name="Blanc-Mathieu R."/>
            <person name="Endo H."/>
            <person name="Kuwata A."/>
            <person name="Ogata H."/>
        </authorList>
    </citation>
    <scope>NUCLEOTIDE SEQUENCE [LARGE SCALE GENOMIC DNA]</scope>
</reference>
<dbReference type="AlphaFoldDB" id="A0A9W7A066"/>
<dbReference type="InterPro" id="IPR038135">
    <property type="entry name" value="Methylthiotransferase_N_sf"/>
</dbReference>
<dbReference type="PROSITE" id="PS51449">
    <property type="entry name" value="MTTASE_N"/>
    <property type="match status" value="1"/>
</dbReference>
<dbReference type="Proteomes" id="UP001162640">
    <property type="component" value="Unassembled WGS sequence"/>
</dbReference>
<feature type="region of interest" description="Disordered" evidence="2">
    <location>
        <begin position="16"/>
        <end position="35"/>
    </location>
</feature>
<dbReference type="Gene3D" id="3.40.50.12160">
    <property type="entry name" value="Methylthiotransferase, N-terminal domain"/>
    <property type="match status" value="1"/>
</dbReference>
<evidence type="ECO:0000259" key="3">
    <source>
        <dbReference type="PROSITE" id="PS51449"/>
    </source>
</evidence>
<dbReference type="GO" id="GO:0005783">
    <property type="term" value="C:endoplasmic reticulum"/>
    <property type="evidence" value="ECO:0007669"/>
    <property type="project" value="TreeGrafter"/>
</dbReference>
<evidence type="ECO:0000313" key="5">
    <source>
        <dbReference type="Proteomes" id="UP001162640"/>
    </source>
</evidence>
<dbReference type="GO" id="GO:0035598">
    <property type="term" value="F:tRNA (N(6)-L-threonylcarbamoyladenosine(37)-C(2))-methylthiotransferase activity"/>
    <property type="evidence" value="ECO:0007669"/>
    <property type="project" value="TreeGrafter"/>
</dbReference>
<evidence type="ECO:0000256" key="1">
    <source>
        <dbReference type="ARBA" id="ARBA00022679"/>
    </source>
</evidence>